<protein>
    <recommendedName>
        <fullName evidence="4">Secreted protein</fullName>
    </recommendedName>
</protein>
<organism evidence="2 3">
    <name type="scientific">Kalanchoe fedtschenkoi</name>
    <name type="common">Lavender scallops</name>
    <name type="synonym">South American air plant</name>
    <dbReference type="NCBI Taxonomy" id="63787"/>
    <lineage>
        <taxon>Eukaryota</taxon>
        <taxon>Viridiplantae</taxon>
        <taxon>Streptophyta</taxon>
        <taxon>Embryophyta</taxon>
        <taxon>Tracheophyta</taxon>
        <taxon>Spermatophyta</taxon>
        <taxon>Magnoliopsida</taxon>
        <taxon>eudicotyledons</taxon>
        <taxon>Gunneridae</taxon>
        <taxon>Pentapetalae</taxon>
        <taxon>Saxifragales</taxon>
        <taxon>Crassulaceae</taxon>
        <taxon>Kalanchoe</taxon>
    </lineage>
</organism>
<feature type="chain" id="PRO_5029645812" description="Secreted protein" evidence="1">
    <location>
        <begin position="20"/>
        <end position="155"/>
    </location>
</feature>
<evidence type="ECO:0000313" key="3">
    <source>
        <dbReference type="Proteomes" id="UP000594263"/>
    </source>
</evidence>
<reference evidence="2" key="1">
    <citation type="submission" date="2021-01" db="UniProtKB">
        <authorList>
            <consortium name="EnsemblPlants"/>
        </authorList>
    </citation>
    <scope>IDENTIFICATION</scope>
</reference>
<dbReference type="EnsemblPlants" id="Kaladp0059s0201.1.v1.1">
    <property type="protein sequence ID" value="Kaladp0059s0201.1.v1.1.CDS.1"/>
    <property type="gene ID" value="Kaladp0059s0201.v1.1"/>
</dbReference>
<dbReference type="Proteomes" id="UP000594263">
    <property type="component" value="Unplaced"/>
</dbReference>
<proteinExistence type="predicted"/>
<keyword evidence="1" id="KW-0732">Signal</keyword>
<dbReference type="AlphaFoldDB" id="A0A7N0UDF9"/>
<sequence length="155" mass="17299">MFFRIIIFLILMILVSIQCVILVRCCRPVKLVQLQFSLSVSPSSPHHQIQLLWWNPARQKPSSPRSEAGSPLPGNWPSHVSPRLDLGDLGCVRLMWVPRSIALLQICAEMVHLGRHHQPQTDRQFLKSPALERALAAPCAPSARCLELFAPGSAP</sequence>
<accession>A0A7N0UDF9</accession>
<evidence type="ECO:0008006" key="4">
    <source>
        <dbReference type="Google" id="ProtNLM"/>
    </source>
</evidence>
<dbReference type="Gramene" id="Kaladp0059s0201.1.v1.1">
    <property type="protein sequence ID" value="Kaladp0059s0201.1.v1.1.CDS.1"/>
    <property type="gene ID" value="Kaladp0059s0201.v1.1"/>
</dbReference>
<name>A0A7N0UDF9_KALFE</name>
<evidence type="ECO:0000256" key="1">
    <source>
        <dbReference type="SAM" id="SignalP"/>
    </source>
</evidence>
<evidence type="ECO:0000313" key="2">
    <source>
        <dbReference type="EnsemblPlants" id="Kaladp0059s0201.1.v1.1.CDS.1"/>
    </source>
</evidence>
<feature type="signal peptide" evidence="1">
    <location>
        <begin position="1"/>
        <end position="19"/>
    </location>
</feature>
<keyword evidence="3" id="KW-1185">Reference proteome</keyword>